<name>A0A397CRH3_APHAT</name>
<feature type="compositionally biased region" description="Polar residues" evidence="1">
    <location>
        <begin position="1"/>
        <end position="13"/>
    </location>
</feature>
<organism evidence="3 4">
    <name type="scientific">Aphanomyces astaci</name>
    <name type="common">Crayfish plague agent</name>
    <dbReference type="NCBI Taxonomy" id="112090"/>
    <lineage>
        <taxon>Eukaryota</taxon>
        <taxon>Sar</taxon>
        <taxon>Stramenopiles</taxon>
        <taxon>Oomycota</taxon>
        <taxon>Saprolegniomycetes</taxon>
        <taxon>Saprolegniales</taxon>
        <taxon>Verrucalvaceae</taxon>
        <taxon>Aphanomyces</taxon>
    </lineage>
</organism>
<feature type="transmembrane region" description="Helical" evidence="2">
    <location>
        <begin position="382"/>
        <end position="400"/>
    </location>
</feature>
<dbReference type="Proteomes" id="UP000265716">
    <property type="component" value="Unassembled WGS sequence"/>
</dbReference>
<reference evidence="3 4" key="1">
    <citation type="submission" date="2018-08" db="EMBL/GenBank/DDBJ databases">
        <title>Aphanomyces genome sequencing and annotation.</title>
        <authorList>
            <person name="Minardi D."/>
            <person name="Oidtmann B."/>
            <person name="Van Der Giezen M."/>
            <person name="Studholme D.J."/>
        </authorList>
    </citation>
    <scope>NUCLEOTIDE SEQUENCE [LARGE SCALE GENOMIC DNA]</scope>
    <source>
        <strain evidence="3 4">SA</strain>
    </source>
</reference>
<dbReference type="PANTHER" id="PTHR13219">
    <property type="entry name" value="TRANSMEMBRANE PROTEIN 94"/>
    <property type="match status" value="1"/>
</dbReference>
<keyword evidence="2" id="KW-0812">Transmembrane</keyword>
<keyword evidence="2" id="KW-1133">Transmembrane helix</keyword>
<sequence>MQQQAPPATTRHASPSKDDTQALKAALHEFTAQAADRARERTKANMLRETLAIIPDKSRVKYLEDLLTESVARELQLEAQLGSAKPPMVPGSGSPPKHVPIHPQASSSYSTLGLTTLGARHQLVQAVEQQLERQRKSGHRGLWFGFVDTPMWLLFLSAFIRLAEFAWREHRIGSTHEQSHFGDLVESLFLFLAAVFNGILNMLLYRRESREVAERVHYAVKVLCKTTPPPAAANSPPLKRDSILAPSSCCVACYRDHKWQSIPMNLLVHGDVVALMSGDVAPGRVRLLPLAPPSPLAPERPSPPSSVTYARGDKIPTTHALPHDMPRTNASFQPQTILNLCGDMHVYLMEETPVLQDVANSMANVERPRTAVQTLQIGGKSLASMLCLIMTVVILVSIGVRAALLPEPVHHVVNHVCLALVDVILCFVSLHTPFVWCMGEVAATSHLLTAFEAILESEATTTSATSATADDMDVYDVEEREQSRLRKTKRPFAVERSWYWRVHLPSLKPLGLAILLNDCEDPKTEYIDTLRYLSNDAAAGGFYDSYSATSRQHELLHCVQQLSGYVRHQLLSRGHPSLAVSQCSEYWDGKSICPLTKDKRRLILDMYHQWRVEDLDCVALTYAPVAQKCNALFGPQDTAFTKLPPLFLVEESSPTDDDDDDPQHRGTPVVSPGVVGSPPSSTEALKPSAAMSPIAMGHEWLEAFPVFVSVRDHFQAKCNKAIAALDDAAVDELRQPTAEHQVLEALALDACDKAVDALAQVETTVAALTSLRHVLPQVSATLVNDMVVTKGPVVVAAEDRAAVTDVVWTAKDPSGPLHRFPVEREYVLRHTAPRPFFVGPRDDGGRRSVDVVNRLYANFTPHEVRYALVLTDSEF</sequence>
<feature type="compositionally biased region" description="Pro residues" evidence="1">
    <location>
        <begin position="291"/>
        <end position="304"/>
    </location>
</feature>
<feature type="region of interest" description="Disordered" evidence="1">
    <location>
        <begin position="650"/>
        <end position="688"/>
    </location>
</feature>
<dbReference type="PANTHER" id="PTHR13219:SF6">
    <property type="entry name" value="TRANSMEMBRANE PROTEIN 94"/>
    <property type="match status" value="1"/>
</dbReference>
<feature type="compositionally biased region" description="Low complexity" evidence="1">
    <location>
        <begin position="668"/>
        <end position="681"/>
    </location>
</feature>
<dbReference type="VEuPathDB" id="FungiDB:H257_12204"/>
<evidence type="ECO:0000313" key="4">
    <source>
        <dbReference type="Proteomes" id="UP000265716"/>
    </source>
</evidence>
<feature type="compositionally biased region" description="Basic and acidic residues" evidence="1">
    <location>
        <begin position="311"/>
        <end position="326"/>
    </location>
</feature>
<dbReference type="AlphaFoldDB" id="A0A397CRH3"/>
<keyword evidence="2" id="KW-0472">Membrane</keyword>
<comment type="caution">
    <text evidence="3">The sequence shown here is derived from an EMBL/GenBank/DDBJ whole genome shotgun (WGS) entry which is preliminary data.</text>
</comment>
<dbReference type="InterPro" id="IPR039720">
    <property type="entry name" value="TMEM94"/>
</dbReference>
<feature type="region of interest" description="Disordered" evidence="1">
    <location>
        <begin position="1"/>
        <end position="21"/>
    </location>
</feature>
<accession>A0A397CRH3</accession>
<proteinExistence type="predicted"/>
<evidence type="ECO:0000256" key="1">
    <source>
        <dbReference type="SAM" id="MobiDB-lite"/>
    </source>
</evidence>
<protein>
    <submittedName>
        <fullName evidence="3">Uncharacterized protein</fullName>
    </submittedName>
</protein>
<evidence type="ECO:0000256" key="2">
    <source>
        <dbReference type="SAM" id="Phobius"/>
    </source>
</evidence>
<feature type="transmembrane region" description="Helical" evidence="2">
    <location>
        <begin position="187"/>
        <end position="205"/>
    </location>
</feature>
<evidence type="ECO:0000313" key="3">
    <source>
        <dbReference type="EMBL" id="RHY48184.1"/>
    </source>
</evidence>
<dbReference type="EMBL" id="QUTC01007327">
    <property type="protein sequence ID" value="RHY48184.1"/>
    <property type="molecule type" value="Genomic_DNA"/>
</dbReference>
<gene>
    <name evidence="3" type="ORF">DYB38_006910</name>
</gene>
<feature type="transmembrane region" description="Helical" evidence="2">
    <location>
        <begin position="142"/>
        <end position="167"/>
    </location>
</feature>
<feature type="region of interest" description="Disordered" evidence="1">
    <location>
        <begin position="291"/>
        <end position="326"/>
    </location>
</feature>